<dbReference type="AlphaFoldDB" id="A0A183MLB4"/>
<accession>A0A183MLB4</accession>
<evidence type="ECO:0000256" key="1">
    <source>
        <dbReference type="ARBA" id="ARBA00003520"/>
    </source>
</evidence>
<dbReference type="STRING" id="48269.A0A183MLB4"/>
<dbReference type="PROSITE" id="PS01132">
    <property type="entry name" value="ACTINS_ACT_LIKE"/>
    <property type="match status" value="1"/>
</dbReference>
<dbReference type="PANTHER" id="PTHR11937">
    <property type="entry name" value="ACTIN"/>
    <property type="match status" value="1"/>
</dbReference>
<dbReference type="InterPro" id="IPR020902">
    <property type="entry name" value="Actin/actin-like_CS"/>
</dbReference>
<organism evidence="2 3">
    <name type="scientific">Schistosoma margrebowiei</name>
    <dbReference type="NCBI Taxonomy" id="48269"/>
    <lineage>
        <taxon>Eukaryota</taxon>
        <taxon>Metazoa</taxon>
        <taxon>Spiralia</taxon>
        <taxon>Lophotrochozoa</taxon>
        <taxon>Platyhelminthes</taxon>
        <taxon>Trematoda</taxon>
        <taxon>Digenea</taxon>
        <taxon>Strigeidida</taxon>
        <taxon>Schistosomatoidea</taxon>
        <taxon>Schistosomatidae</taxon>
        <taxon>Schistosoma</taxon>
    </lineage>
</organism>
<dbReference type="InterPro" id="IPR043129">
    <property type="entry name" value="ATPase_NBD"/>
</dbReference>
<comment type="function">
    <text evidence="1">Actins are highly conserved proteins that are involved in various types of cell motility and are ubiquitously expressed in all eukaryotic cells.</text>
</comment>
<dbReference type="Proteomes" id="UP000277204">
    <property type="component" value="Unassembled WGS sequence"/>
</dbReference>
<dbReference type="EMBL" id="UZAI01017234">
    <property type="protein sequence ID" value="VDP22200.1"/>
    <property type="molecule type" value="Genomic_DNA"/>
</dbReference>
<dbReference type="Gene3D" id="3.30.420.40">
    <property type="match status" value="2"/>
</dbReference>
<evidence type="ECO:0000313" key="2">
    <source>
        <dbReference type="EMBL" id="VDP22200.1"/>
    </source>
</evidence>
<dbReference type="PRINTS" id="PR00190">
    <property type="entry name" value="ACTIN"/>
</dbReference>
<dbReference type="InterPro" id="IPR004000">
    <property type="entry name" value="Actin"/>
</dbReference>
<reference evidence="2 3" key="1">
    <citation type="submission" date="2018-11" db="EMBL/GenBank/DDBJ databases">
        <authorList>
            <consortium name="Pathogen Informatics"/>
        </authorList>
    </citation>
    <scope>NUCLEOTIDE SEQUENCE [LARGE SCALE GENOMIC DNA]</scope>
    <source>
        <strain evidence="2 3">Zambia</strain>
    </source>
</reference>
<dbReference type="Gene3D" id="3.90.640.10">
    <property type="entry name" value="Actin, Chain A, domain 4"/>
    <property type="match status" value="1"/>
</dbReference>
<evidence type="ECO:0000313" key="3">
    <source>
        <dbReference type="Proteomes" id="UP000277204"/>
    </source>
</evidence>
<gene>
    <name evidence="2" type="ORF">SMRZ_LOCUS16839</name>
</gene>
<dbReference type="SUPFAM" id="SSF53067">
    <property type="entry name" value="Actin-like ATPase domain"/>
    <property type="match status" value="2"/>
</dbReference>
<protein>
    <submittedName>
        <fullName evidence="2">Uncharacterized protein</fullName>
    </submittedName>
</protein>
<dbReference type="Pfam" id="PF00022">
    <property type="entry name" value="Actin"/>
    <property type="match status" value="1"/>
</dbReference>
<name>A0A183MLB4_9TREM</name>
<keyword evidence="3" id="KW-1185">Reference proteome</keyword>
<proteinExistence type="predicted"/>
<sequence length="162" mass="18020">MHSTTSCEWQQRNIVLLTEASLNPKTNREMTQIVFETFYTAAMHVAIQAVLLLYASGRTTGKVWDSGEAVTHTVPIYEGYALPYAILRLNLAGRDITDFVIKFLTETGCSPSVYSWNILRRKPPDVLLYSKLLVLVRRGTYREAADALASGGGRVAADHRLG</sequence>